<feature type="domain" description="Opioid growth factor receptor (OGFr) conserved" evidence="3">
    <location>
        <begin position="55"/>
        <end position="239"/>
    </location>
</feature>
<keyword evidence="5" id="KW-1185">Reference proteome</keyword>
<dbReference type="GO" id="GO:0140625">
    <property type="term" value="F:opioid growth factor receptor activity"/>
    <property type="evidence" value="ECO:0007669"/>
    <property type="project" value="InterPro"/>
</dbReference>
<reference evidence="4" key="1">
    <citation type="submission" date="2025-08" db="UniProtKB">
        <authorList>
            <consortium name="Ensembl"/>
        </authorList>
    </citation>
    <scope>IDENTIFICATION</scope>
</reference>
<proteinExistence type="inferred from homology"/>
<dbReference type="GeneTree" id="ENSGT00390000018730"/>
<sequence length="342" mass="39775">MVSLMYHVFQWSNTSSRNTRAAKDMQNYRRGYPNLTDECSGERITVCNDLLYFCLDILIESFHKEWRTDYKRLERVHSYIQWLFPLREPGVNYMASELTEKEILAFRESEEAKKRLVESYELMLWFYGIQLVNKDTGEVKRADNWKERFANLERNMHNNLRITRILKSLGELGFEHYQSPLVRFFLEETLVKKNLSSIKRSVFDYFLFAVRDKQKLKELLRYAFQHFEPNDKFVWCPRKIQKQLKKGNGEGAEEGCPRAKARGGEAGGTQKEEKDVTEEVTETAKFTDEAVSSDRDKQAEGSSVDPPGLAVSSEDSEPLGNRNCNDTDNVDMDHAGSPESVK</sequence>
<dbReference type="Ensembl" id="ENSOKIT00005032972.1">
    <property type="protein sequence ID" value="ENSOKIP00005031202.1"/>
    <property type="gene ID" value="ENSOKIG00005013374.1"/>
</dbReference>
<dbReference type="PANTHER" id="PTHR14015:SF1">
    <property type="entry name" value="OPIOID GROWTH FACTOR RECEPTOR"/>
    <property type="match status" value="1"/>
</dbReference>
<dbReference type="InterPro" id="IPR039574">
    <property type="entry name" value="OGFr"/>
</dbReference>
<dbReference type="Pfam" id="PF04664">
    <property type="entry name" value="OGFr_N"/>
    <property type="match status" value="1"/>
</dbReference>
<dbReference type="PANTHER" id="PTHR14015">
    <property type="entry name" value="OPIOID GROWTH FACTOR RECEPTOR OGFR ZETA-TYPE OPIOID RECEPTOR"/>
    <property type="match status" value="1"/>
</dbReference>
<evidence type="ECO:0000313" key="4">
    <source>
        <dbReference type="Ensembl" id="ENSOKIP00005031202.1"/>
    </source>
</evidence>
<evidence type="ECO:0000313" key="5">
    <source>
        <dbReference type="Proteomes" id="UP000694557"/>
    </source>
</evidence>
<evidence type="ECO:0000259" key="3">
    <source>
        <dbReference type="Pfam" id="PF04664"/>
    </source>
</evidence>
<protein>
    <recommendedName>
        <fullName evidence="3">Opioid growth factor receptor (OGFr) conserved domain-containing protein</fullName>
    </recommendedName>
</protein>
<accession>A0A8C7FP83</accession>
<dbReference type="GO" id="GO:0016020">
    <property type="term" value="C:membrane"/>
    <property type="evidence" value="ECO:0007669"/>
    <property type="project" value="InterPro"/>
</dbReference>
<comment type="similarity">
    <text evidence="1">Belongs to the opioid growth factor receptor family.</text>
</comment>
<name>A0A8C7FP83_ONCKI</name>
<feature type="region of interest" description="Disordered" evidence="2">
    <location>
        <begin position="244"/>
        <end position="342"/>
    </location>
</feature>
<feature type="compositionally biased region" description="Basic and acidic residues" evidence="2">
    <location>
        <begin position="285"/>
        <end position="299"/>
    </location>
</feature>
<reference evidence="4" key="2">
    <citation type="submission" date="2025-09" db="UniProtKB">
        <authorList>
            <consortium name="Ensembl"/>
        </authorList>
    </citation>
    <scope>IDENTIFICATION</scope>
</reference>
<feature type="compositionally biased region" description="Basic and acidic residues" evidence="2">
    <location>
        <begin position="331"/>
        <end position="342"/>
    </location>
</feature>
<dbReference type="InterPro" id="IPR006757">
    <property type="entry name" value="OGF_rcpt"/>
</dbReference>
<dbReference type="AlphaFoldDB" id="A0A8C7FP83"/>
<dbReference type="Proteomes" id="UP000694557">
    <property type="component" value="Unassembled WGS sequence"/>
</dbReference>
<organism evidence="4 5">
    <name type="scientific">Oncorhynchus kisutch</name>
    <name type="common">Coho salmon</name>
    <name type="synonym">Salmo kisutch</name>
    <dbReference type="NCBI Taxonomy" id="8019"/>
    <lineage>
        <taxon>Eukaryota</taxon>
        <taxon>Metazoa</taxon>
        <taxon>Chordata</taxon>
        <taxon>Craniata</taxon>
        <taxon>Vertebrata</taxon>
        <taxon>Euteleostomi</taxon>
        <taxon>Actinopterygii</taxon>
        <taxon>Neopterygii</taxon>
        <taxon>Teleostei</taxon>
        <taxon>Protacanthopterygii</taxon>
        <taxon>Salmoniformes</taxon>
        <taxon>Salmonidae</taxon>
        <taxon>Salmoninae</taxon>
        <taxon>Oncorhynchus</taxon>
    </lineage>
</organism>
<evidence type="ECO:0000256" key="2">
    <source>
        <dbReference type="SAM" id="MobiDB-lite"/>
    </source>
</evidence>
<evidence type="ECO:0000256" key="1">
    <source>
        <dbReference type="ARBA" id="ARBA00010365"/>
    </source>
</evidence>